<sequence>MQRMANPRACSNTARHALRTPARKASLSTARRSASGSALALNPRWLSDLQSRLKTLGADARGEDAERLRKTLDYLDSHWLALSAGREGFLTEERWRGLDKFGVAWGDMVTFTGGEMRTSTNSRRLLTLDAPSDVVNTG</sequence>
<feature type="region of interest" description="Disordered" evidence="1">
    <location>
        <begin position="1"/>
        <end position="31"/>
    </location>
</feature>
<proteinExistence type="predicted"/>
<dbReference type="AlphaFoldDB" id="A0A7S9PTT3"/>
<reference evidence="2 3" key="1">
    <citation type="journal article" date="2018" name="PLoS Genet.">
        <title>Repeat elements organise 3D genome structure and mediate transcription in the filamentous fungus Epichloe festucae.</title>
        <authorList>
            <person name="Winter D.J."/>
            <person name="Ganley A.R.D."/>
            <person name="Young C.A."/>
            <person name="Liachko I."/>
            <person name="Schardl C.L."/>
            <person name="Dupont P.Y."/>
            <person name="Berry D."/>
            <person name="Ram A."/>
            <person name="Scott B."/>
            <person name="Cox M.P."/>
        </authorList>
    </citation>
    <scope>NUCLEOTIDE SEQUENCE [LARGE SCALE GENOMIC DNA]</scope>
    <source>
        <strain evidence="2 3">Fl1</strain>
    </source>
</reference>
<evidence type="ECO:0000256" key="1">
    <source>
        <dbReference type="SAM" id="MobiDB-lite"/>
    </source>
</evidence>
<evidence type="ECO:0000313" key="3">
    <source>
        <dbReference type="Proteomes" id="UP000594364"/>
    </source>
</evidence>
<dbReference type="Proteomes" id="UP000594364">
    <property type="component" value="Chromosome 2"/>
</dbReference>
<dbReference type="OrthoDB" id="4919626at2759"/>
<name>A0A7S9PTT3_EPIFF</name>
<organism evidence="2 3">
    <name type="scientific">Epichloe festucae (strain Fl1)</name>
    <dbReference type="NCBI Taxonomy" id="877507"/>
    <lineage>
        <taxon>Eukaryota</taxon>
        <taxon>Fungi</taxon>
        <taxon>Dikarya</taxon>
        <taxon>Ascomycota</taxon>
        <taxon>Pezizomycotina</taxon>
        <taxon>Sordariomycetes</taxon>
        <taxon>Hypocreomycetidae</taxon>
        <taxon>Hypocreales</taxon>
        <taxon>Clavicipitaceae</taxon>
        <taxon>Epichloe</taxon>
    </lineage>
</organism>
<evidence type="ECO:0000313" key="2">
    <source>
        <dbReference type="EMBL" id="QPG96681.1"/>
    </source>
</evidence>
<accession>A0A7S9PTT3</accession>
<gene>
    <name evidence="2" type="ORF">C2857_004979</name>
</gene>
<protein>
    <submittedName>
        <fullName evidence="2">Uncharacterized protein</fullName>
    </submittedName>
</protein>
<keyword evidence="3" id="KW-1185">Reference proteome</keyword>
<dbReference type="EMBL" id="CP031386">
    <property type="protein sequence ID" value="QPG96681.1"/>
    <property type="molecule type" value="Genomic_DNA"/>
</dbReference>